<dbReference type="PANTHER" id="PTHR24096">
    <property type="entry name" value="LONG-CHAIN-FATTY-ACID--COA LIGASE"/>
    <property type="match status" value="1"/>
</dbReference>
<protein>
    <submittedName>
        <fullName evidence="5">Uncharacterized protein</fullName>
    </submittedName>
</protein>
<dbReference type="PROSITE" id="PS00455">
    <property type="entry name" value="AMP_BINDING"/>
    <property type="match status" value="1"/>
</dbReference>
<dbReference type="Pfam" id="PF13193">
    <property type="entry name" value="AMP-binding_C"/>
    <property type="match status" value="1"/>
</dbReference>
<dbReference type="AlphaFoldDB" id="A0A7R8WR51"/>
<feature type="domain" description="AMP-binding enzyme C-terminal" evidence="4">
    <location>
        <begin position="281"/>
        <end position="356"/>
    </location>
</feature>
<keyword evidence="2" id="KW-0576">Peroxisome</keyword>
<dbReference type="GO" id="GO:0016405">
    <property type="term" value="F:CoA-ligase activity"/>
    <property type="evidence" value="ECO:0007669"/>
    <property type="project" value="TreeGrafter"/>
</dbReference>
<organism evidence="5">
    <name type="scientific">Cyprideis torosa</name>
    <dbReference type="NCBI Taxonomy" id="163714"/>
    <lineage>
        <taxon>Eukaryota</taxon>
        <taxon>Metazoa</taxon>
        <taxon>Ecdysozoa</taxon>
        <taxon>Arthropoda</taxon>
        <taxon>Crustacea</taxon>
        <taxon>Oligostraca</taxon>
        <taxon>Ostracoda</taxon>
        <taxon>Podocopa</taxon>
        <taxon>Podocopida</taxon>
        <taxon>Cytherocopina</taxon>
        <taxon>Cytheroidea</taxon>
        <taxon>Cytherideidae</taxon>
        <taxon>Cyprideis</taxon>
    </lineage>
</organism>
<dbReference type="SUPFAM" id="SSF56801">
    <property type="entry name" value="Acetyl-CoA synthetase-like"/>
    <property type="match status" value="1"/>
</dbReference>
<dbReference type="Gene3D" id="3.40.50.12780">
    <property type="entry name" value="N-terminal domain of ligase-like"/>
    <property type="match status" value="1"/>
</dbReference>
<evidence type="ECO:0000259" key="4">
    <source>
        <dbReference type="Pfam" id="PF13193"/>
    </source>
</evidence>
<evidence type="ECO:0000313" key="5">
    <source>
        <dbReference type="EMBL" id="CAD7236599.1"/>
    </source>
</evidence>
<dbReference type="Gene3D" id="3.30.300.30">
    <property type="match status" value="1"/>
</dbReference>
<comment type="subcellular location">
    <subcellularLocation>
        <location evidence="1">Peroxisome</location>
    </subcellularLocation>
</comment>
<proteinExistence type="predicted"/>
<gene>
    <name evidence="5" type="ORF">CTOB1V02_LOCUS14414</name>
</gene>
<accession>A0A7R8WR51</accession>
<dbReference type="Pfam" id="PF00501">
    <property type="entry name" value="AMP-binding"/>
    <property type="match status" value="1"/>
</dbReference>
<name>A0A7R8WR51_9CRUS</name>
<dbReference type="EMBL" id="OB680276">
    <property type="protein sequence ID" value="CAD7236599.1"/>
    <property type="molecule type" value="Genomic_DNA"/>
</dbReference>
<dbReference type="OrthoDB" id="10253869at2759"/>
<evidence type="ECO:0000256" key="1">
    <source>
        <dbReference type="ARBA" id="ARBA00004275"/>
    </source>
</evidence>
<reference evidence="5" key="1">
    <citation type="submission" date="2020-11" db="EMBL/GenBank/DDBJ databases">
        <authorList>
            <person name="Tran Van P."/>
        </authorList>
    </citation>
    <scope>NUCLEOTIDE SEQUENCE</scope>
</reference>
<dbReference type="InterPro" id="IPR000873">
    <property type="entry name" value="AMP-dep_synth/lig_dom"/>
</dbReference>
<feature type="domain" description="AMP-dependent synthetase/ligase" evidence="3">
    <location>
        <begin position="10"/>
        <end position="228"/>
    </location>
</feature>
<dbReference type="InterPro" id="IPR025110">
    <property type="entry name" value="AMP-bd_C"/>
</dbReference>
<dbReference type="InterPro" id="IPR045851">
    <property type="entry name" value="AMP-bd_C_sf"/>
</dbReference>
<dbReference type="GO" id="GO:0005777">
    <property type="term" value="C:peroxisome"/>
    <property type="evidence" value="ECO:0007669"/>
    <property type="project" value="UniProtKB-SubCell"/>
</dbReference>
<dbReference type="InterPro" id="IPR042099">
    <property type="entry name" value="ANL_N_sf"/>
</dbReference>
<evidence type="ECO:0000259" key="3">
    <source>
        <dbReference type="Pfam" id="PF00501"/>
    </source>
</evidence>
<sequence>MIDNDGTYDPVEINPKEDVALFQYTGGTTGAPKGAMLTHSNIVANTEQAGMWLGCNDAQDKMLGVLPFFHVFAMTAVMNIAVRNAMEILALPRFELEATLKLIHHKKPTIFPAVPAIINGINNNKKLKKYDLSSIKYCISGGAPLPVEVKAKFEEKTGCVAVEGYGLTESSPVLCCNPRLGENKAGSIGLPLPQTIIEIIDPETGKPVPMGERGELCARGPQVMKGYWKRPEDNEKTLQDGGTRLHTGDIAIMDEEGYFFIVDRIKDMIITNGYNVYPRNVEEAIYQHPSVEEVIVAGLPDSQRGEIVKAWIKCKEGRDVTAEDLKVFLTDKISPMEIPKRIEFREAPLPKTMIGKLSRKDVVEQELENGDDDDVPDDVDMEAMAVEMNKIEPS</sequence>
<dbReference type="InterPro" id="IPR020845">
    <property type="entry name" value="AMP-binding_CS"/>
</dbReference>
<evidence type="ECO:0000256" key="2">
    <source>
        <dbReference type="ARBA" id="ARBA00023140"/>
    </source>
</evidence>